<evidence type="ECO:0000259" key="1">
    <source>
        <dbReference type="Pfam" id="PF00550"/>
    </source>
</evidence>
<name>A0ABW2S405_9NOCA</name>
<dbReference type="Proteomes" id="UP001596484">
    <property type="component" value="Unassembled WGS sequence"/>
</dbReference>
<comment type="caution">
    <text evidence="2">The sequence shown here is derived from an EMBL/GenBank/DDBJ whole genome shotgun (WGS) entry which is preliminary data.</text>
</comment>
<organism evidence="2 3">
    <name type="scientific">Rhodococcus daqingensis</name>
    <dbReference type="NCBI Taxonomy" id="2479363"/>
    <lineage>
        <taxon>Bacteria</taxon>
        <taxon>Bacillati</taxon>
        <taxon>Actinomycetota</taxon>
        <taxon>Actinomycetes</taxon>
        <taxon>Mycobacteriales</taxon>
        <taxon>Nocardiaceae</taxon>
        <taxon>Rhodococcus</taxon>
    </lineage>
</organism>
<gene>
    <name evidence="2" type="ORF">ACFQS9_23580</name>
</gene>
<sequence length="101" mass="11348">MTADGTDTRVFDEVVCMLTEVIGADFLLDVEITGSTTFNDDLAMESIEFVALGEKLQQRYGERVNFVEFVADMDLDEIMAMNMDRLVSYIEQCLAHPSGPR</sequence>
<dbReference type="Pfam" id="PF00550">
    <property type="entry name" value="PP-binding"/>
    <property type="match status" value="1"/>
</dbReference>
<dbReference type="RefSeq" id="WP_378408975.1">
    <property type="nucleotide sequence ID" value="NZ_JBHTCS010000028.1"/>
</dbReference>
<dbReference type="EMBL" id="JBHTCS010000028">
    <property type="protein sequence ID" value="MFC7450883.1"/>
    <property type="molecule type" value="Genomic_DNA"/>
</dbReference>
<dbReference type="InterPro" id="IPR009081">
    <property type="entry name" value="PP-bd_ACP"/>
</dbReference>
<proteinExistence type="predicted"/>
<dbReference type="Gene3D" id="1.10.1200.10">
    <property type="entry name" value="ACP-like"/>
    <property type="match status" value="1"/>
</dbReference>
<evidence type="ECO:0000313" key="2">
    <source>
        <dbReference type="EMBL" id="MFC7450883.1"/>
    </source>
</evidence>
<keyword evidence="3" id="KW-1185">Reference proteome</keyword>
<dbReference type="InterPro" id="IPR036736">
    <property type="entry name" value="ACP-like_sf"/>
</dbReference>
<protein>
    <submittedName>
        <fullName evidence="2">Phosphopantetheine-binding protein</fullName>
    </submittedName>
</protein>
<evidence type="ECO:0000313" key="3">
    <source>
        <dbReference type="Proteomes" id="UP001596484"/>
    </source>
</evidence>
<feature type="domain" description="Carrier" evidence="1">
    <location>
        <begin position="29"/>
        <end position="78"/>
    </location>
</feature>
<reference evidence="3" key="1">
    <citation type="journal article" date="2019" name="Int. J. Syst. Evol. Microbiol.">
        <title>The Global Catalogue of Microorganisms (GCM) 10K type strain sequencing project: providing services to taxonomists for standard genome sequencing and annotation.</title>
        <authorList>
            <consortium name="The Broad Institute Genomics Platform"/>
            <consortium name="The Broad Institute Genome Sequencing Center for Infectious Disease"/>
            <person name="Wu L."/>
            <person name="Ma J."/>
        </authorList>
    </citation>
    <scope>NUCLEOTIDE SEQUENCE [LARGE SCALE GENOMIC DNA]</scope>
    <source>
        <strain evidence="3">ICMP 19430</strain>
    </source>
</reference>
<accession>A0ABW2S405</accession>